<keyword evidence="4" id="KW-1185">Reference proteome</keyword>
<dbReference type="KEGG" id="dli:dnl_05890"/>
<dbReference type="CDD" id="cd00038">
    <property type="entry name" value="CAP_ED"/>
    <property type="match status" value="1"/>
</dbReference>
<dbReference type="Gene3D" id="2.60.120.10">
    <property type="entry name" value="Jelly Rolls"/>
    <property type="match status" value="1"/>
</dbReference>
<dbReference type="PANTHER" id="PTHR45638:SF11">
    <property type="entry name" value="CYCLIC NUCLEOTIDE-GATED CATION CHANNEL SUBUNIT A"/>
    <property type="match status" value="1"/>
</dbReference>
<keyword evidence="1" id="KW-0406">Ion transport</keyword>
<feature type="domain" description="Cyclic nucleotide-binding" evidence="2">
    <location>
        <begin position="119"/>
        <end position="218"/>
    </location>
</feature>
<dbReference type="InterPro" id="IPR018490">
    <property type="entry name" value="cNMP-bd_dom_sf"/>
</dbReference>
<dbReference type="PROSITE" id="PS50042">
    <property type="entry name" value="CNMP_BINDING_3"/>
    <property type="match status" value="1"/>
</dbReference>
<evidence type="ECO:0000313" key="3">
    <source>
        <dbReference type="EMBL" id="QTA78367.1"/>
    </source>
</evidence>
<dbReference type="GO" id="GO:0044877">
    <property type="term" value="F:protein-containing complex binding"/>
    <property type="evidence" value="ECO:0007669"/>
    <property type="project" value="TreeGrafter"/>
</dbReference>
<gene>
    <name evidence="3" type="ORF">dnl_05890</name>
</gene>
<evidence type="ECO:0000259" key="2">
    <source>
        <dbReference type="PROSITE" id="PS50042"/>
    </source>
</evidence>
<proteinExistence type="predicted"/>
<dbReference type="Proteomes" id="UP000663720">
    <property type="component" value="Chromosome"/>
</dbReference>
<dbReference type="RefSeq" id="WP_207690235.1">
    <property type="nucleotide sequence ID" value="NZ_CP061799.1"/>
</dbReference>
<dbReference type="SMART" id="SM00100">
    <property type="entry name" value="cNMP"/>
    <property type="match status" value="1"/>
</dbReference>
<dbReference type="EMBL" id="CP061799">
    <property type="protein sequence ID" value="QTA78367.1"/>
    <property type="molecule type" value="Genomic_DNA"/>
</dbReference>
<evidence type="ECO:0000313" key="4">
    <source>
        <dbReference type="Proteomes" id="UP000663720"/>
    </source>
</evidence>
<dbReference type="AlphaFoldDB" id="A0A975B3Y9"/>
<sequence length="355" mass="39809">MNIPDTIYKIIEDHQCPLYKQGDVFTLSGRSLNTPPGKPVCMVLMTDFSVAIAKYQKLDTEHKGKSSRYRFICSGPETSCTGAMRMEGRVKIDDIETKETLEKYEKIRSIINVLSQFPIFRGLNESQLQELGTFLKLVNYKKGDLVIEKGTPGLNLYIIAAGRVEVIGEDDIPITLLEQGEIFGEMSLISGQPVGATIKAVETLKLLYIKGKDFGKILENYPSVQIYFARLLATRLTKTNIARTEDFKSGMTGNLCEIPPAELFQSLNINQKSGTVELSVLNKTAIIGFRDGELVRAEYDNKTGTEAFFEIIKQTSGRFKFSSELSETDRKAPAMGEFMWMLMEGVRKIDEENVC</sequence>
<dbReference type="InterPro" id="IPR025497">
    <property type="entry name" value="PatA-like_N"/>
</dbReference>
<dbReference type="InterPro" id="IPR050866">
    <property type="entry name" value="CNG_cation_channel"/>
</dbReference>
<organism evidence="3 4">
    <name type="scientific">Desulfonema limicola</name>
    <dbReference type="NCBI Taxonomy" id="45656"/>
    <lineage>
        <taxon>Bacteria</taxon>
        <taxon>Pseudomonadati</taxon>
        <taxon>Thermodesulfobacteriota</taxon>
        <taxon>Desulfobacteria</taxon>
        <taxon>Desulfobacterales</taxon>
        <taxon>Desulfococcaceae</taxon>
        <taxon>Desulfonema</taxon>
    </lineage>
</organism>
<reference evidence="3" key="1">
    <citation type="journal article" date="2021" name="Microb. Physiol.">
        <title>Proteogenomic Insights into the Physiology of Marine, Sulfate-Reducing, Filamentous Desulfonema limicola and Desulfonema magnum.</title>
        <authorList>
            <person name="Schnaars V."/>
            <person name="Wohlbrand L."/>
            <person name="Scheve S."/>
            <person name="Hinrichs C."/>
            <person name="Reinhardt R."/>
            <person name="Rabus R."/>
        </authorList>
    </citation>
    <scope>NUCLEOTIDE SEQUENCE</scope>
    <source>
        <strain evidence="3">5ac10</strain>
    </source>
</reference>
<name>A0A975B3Y9_9BACT</name>
<dbReference type="Pfam" id="PF00027">
    <property type="entry name" value="cNMP_binding"/>
    <property type="match status" value="1"/>
</dbReference>
<dbReference type="InterPro" id="IPR014710">
    <property type="entry name" value="RmlC-like_jellyroll"/>
</dbReference>
<evidence type="ECO:0000256" key="1">
    <source>
        <dbReference type="ARBA" id="ARBA00023286"/>
    </source>
</evidence>
<keyword evidence="1" id="KW-0407">Ion channel</keyword>
<dbReference type="PANTHER" id="PTHR45638">
    <property type="entry name" value="CYCLIC NUCLEOTIDE-GATED CATION CHANNEL SUBUNIT A"/>
    <property type="match status" value="1"/>
</dbReference>
<accession>A0A975B3Y9</accession>
<keyword evidence="1" id="KW-1071">Ligand-gated ion channel</keyword>
<dbReference type="GO" id="GO:0005221">
    <property type="term" value="F:intracellularly cyclic nucleotide-activated monoatomic cation channel activity"/>
    <property type="evidence" value="ECO:0007669"/>
    <property type="project" value="InterPro"/>
</dbReference>
<dbReference type="InterPro" id="IPR000595">
    <property type="entry name" value="cNMP-bd_dom"/>
</dbReference>
<dbReference type="Pfam" id="PF14332">
    <property type="entry name" value="DUF4388"/>
    <property type="match status" value="1"/>
</dbReference>
<dbReference type="SUPFAM" id="SSF51206">
    <property type="entry name" value="cAMP-binding domain-like"/>
    <property type="match status" value="1"/>
</dbReference>
<keyword evidence="1" id="KW-0813">Transport</keyword>
<protein>
    <submittedName>
        <fullName evidence="3">Cyclic nucleotide-binding domain-containing protein, DUF4388</fullName>
    </submittedName>
</protein>